<protein>
    <submittedName>
        <fullName evidence="1">Uncharacterized protein</fullName>
    </submittedName>
</protein>
<dbReference type="AlphaFoldDB" id="A0A0M2RF26"/>
<keyword evidence="2" id="KW-1185">Reference proteome</keyword>
<accession>A0A0M2RF26</accession>
<evidence type="ECO:0000313" key="2">
    <source>
        <dbReference type="Proteomes" id="UP000034491"/>
    </source>
</evidence>
<name>A0A0M2RF26_9PROT</name>
<sequence length="192" mass="21516">MSSKVEICRDALQILGDKSIVSLDENSKEARQCKIAYPRAVETVLRAYPWSCAIRRVKLAASAEASAFGEWKRYRRPVDDIQVLPITTTGEYDGLPVVYQLEGRYILCHQSAPLYYRYISSEVEPSDMPPDLRRVVAAQLAVRLAEVLTGSQTKLNMALGLYRNDLALAKSNDMMEDGVSDLVPSSWVEARN</sequence>
<reference evidence="1 2" key="1">
    <citation type="submission" date="2015-03" db="EMBL/GenBank/DDBJ databases">
        <title>Genome sequence of Kiloniella sp. P1-1, isolated from the gut microflora of Pacific white shrimp, Penaeus vannamei.</title>
        <authorList>
            <person name="Shao Z."/>
            <person name="Wang L."/>
            <person name="Li X."/>
        </authorList>
    </citation>
    <scope>NUCLEOTIDE SEQUENCE [LARGE SCALE GENOMIC DNA]</scope>
    <source>
        <strain evidence="1 2">P1-1</strain>
    </source>
</reference>
<dbReference type="OrthoDB" id="7278537at2"/>
<gene>
    <name evidence="1" type="ORF">WH95_00520</name>
</gene>
<dbReference type="STRING" id="1549748.WH95_00520"/>
<dbReference type="EMBL" id="LANI01000001">
    <property type="protein sequence ID" value="KKJ78620.1"/>
    <property type="molecule type" value="Genomic_DNA"/>
</dbReference>
<evidence type="ECO:0000313" key="1">
    <source>
        <dbReference type="EMBL" id="KKJ78620.1"/>
    </source>
</evidence>
<dbReference type="Proteomes" id="UP000034491">
    <property type="component" value="Unassembled WGS sequence"/>
</dbReference>
<proteinExistence type="predicted"/>
<comment type="caution">
    <text evidence="1">The sequence shown here is derived from an EMBL/GenBank/DDBJ whole genome shotgun (WGS) entry which is preliminary data.</text>
</comment>
<organism evidence="1 2">
    <name type="scientific">Kiloniella litopenaei</name>
    <dbReference type="NCBI Taxonomy" id="1549748"/>
    <lineage>
        <taxon>Bacteria</taxon>
        <taxon>Pseudomonadati</taxon>
        <taxon>Pseudomonadota</taxon>
        <taxon>Alphaproteobacteria</taxon>
        <taxon>Rhodospirillales</taxon>
        <taxon>Kiloniellaceae</taxon>
        <taxon>Kiloniella</taxon>
    </lineage>
</organism>
<dbReference type="RefSeq" id="WP_046501598.1">
    <property type="nucleotide sequence ID" value="NZ_LANI01000001.1"/>
</dbReference>